<dbReference type="RefSeq" id="WP_067234596.1">
    <property type="nucleotide sequence ID" value="NZ_LZMZ01000004.1"/>
</dbReference>
<proteinExistence type="predicted"/>
<gene>
    <name evidence="2" type="ORF">A9308_02885</name>
</gene>
<reference evidence="2 3" key="1">
    <citation type="submission" date="2016-06" db="EMBL/GenBank/DDBJ databases">
        <title>Draft genome of Moraxella atlantae CCUG 66109.</title>
        <authorList>
            <person name="Salva-Serra F."/>
            <person name="Engstrom-Jakobsson H."/>
            <person name="Thorell K."/>
            <person name="Gonzales-Siles L."/>
            <person name="Karlsson R."/>
            <person name="Boulund F."/>
            <person name="Engstrand L."/>
            <person name="Kristiansson E."/>
            <person name="Moore E."/>
        </authorList>
    </citation>
    <scope>NUCLEOTIDE SEQUENCE [LARGE SCALE GENOMIC DNA]</scope>
    <source>
        <strain evidence="2 3">CCUG 66109</strain>
    </source>
</reference>
<comment type="caution">
    <text evidence="2">The sequence shown here is derived from an EMBL/GenBank/DDBJ whole genome shotgun (WGS) entry which is preliminary data.</text>
</comment>
<evidence type="ECO:0000313" key="2">
    <source>
        <dbReference type="EMBL" id="OBX80744.1"/>
    </source>
</evidence>
<dbReference type="Proteomes" id="UP000092508">
    <property type="component" value="Unassembled WGS sequence"/>
</dbReference>
<evidence type="ECO:0000256" key="1">
    <source>
        <dbReference type="SAM" id="MobiDB-lite"/>
    </source>
</evidence>
<dbReference type="EMBL" id="LZMZ01000004">
    <property type="protein sequence ID" value="OBX80744.1"/>
    <property type="molecule type" value="Genomic_DNA"/>
</dbReference>
<feature type="compositionally biased region" description="Polar residues" evidence="1">
    <location>
        <begin position="43"/>
        <end position="52"/>
    </location>
</feature>
<protein>
    <submittedName>
        <fullName evidence="2">Uncharacterized protein</fullName>
    </submittedName>
</protein>
<organism evidence="2 3">
    <name type="scientific">Faucicola atlantae</name>
    <dbReference type="NCBI Taxonomy" id="34059"/>
    <lineage>
        <taxon>Bacteria</taxon>
        <taxon>Pseudomonadati</taxon>
        <taxon>Pseudomonadota</taxon>
        <taxon>Gammaproteobacteria</taxon>
        <taxon>Moraxellales</taxon>
        <taxon>Moraxellaceae</taxon>
        <taxon>Faucicola</taxon>
    </lineage>
</organism>
<name>A0A1B8QFI7_9GAMM</name>
<feature type="compositionally biased region" description="Polar residues" evidence="1">
    <location>
        <begin position="1"/>
        <end position="29"/>
    </location>
</feature>
<evidence type="ECO:0000313" key="3">
    <source>
        <dbReference type="Proteomes" id="UP000092508"/>
    </source>
</evidence>
<dbReference type="AlphaFoldDB" id="A0A1B8QFI7"/>
<sequence>MTNIDPSQANQNSSTSLNPASQVQPSDLQQAVDDVSPAELAQNLDSDASNDARQAADQAGQPLSGGAHAQNLRGNEETPFVDDALRTDK</sequence>
<feature type="region of interest" description="Disordered" evidence="1">
    <location>
        <begin position="1"/>
        <end position="89"/>
    </location>
</feature>
<accession>A0A1B8QFI7</accession>